<dbReference type="Pfam" id="PF02922">
    <property type="entry name" value="CBM_48"/>
    <property type="match status" value="1"/>
</dbReference>
<evidence type="ECO:0000256" key="1">
    <source>
        <dbReference type="ARBA" id="ARBA00008061"/>
    </source>
</evidence>
<reference evidence="3" key="1">
    <citation type="journal article" date="2013" name="Environ. Microbiol.">
        <title>Seasonally variable intestinal metagenomes of the red palm weevil (Rhynchophorus ferrugineus).</title>
        <authorList>
            <person name="Jia S."/>
            <person name="Zhang X."/>
            <person name="Zhang G."/>
            <person name="Yin A."/>
            <person name="Zhang S."/>
            <person name="Li F."/>
            <person name="Wang L."/>
            <person name="Zhao D."/>
            <person name="Yun Q."/>
            <person name="Tala"/>
            <person name="Wang J."/>
            <person name="Sun G."/>
            <person name="Baabdullah M."/>
            <person name="Yu X."/>
            <person name="Hu S."/>
            <person name="Al-Mssallem I.S."/>
            <person name="Yu J."/>
        </authorList>
    </citation>
    <scope>NUCLEOTIDE SEQUENCE</scope>
</reference>
<feature type="domain" description="Glycoside hydrolase family 13 N-terminal" evidence="2">
    <location>
        <begin position="10"/>
        <end position="95"/>
    </location>
</feature>
<dbReference type="AlphaFoldDB" id="A0A060C9H1"/>
<dbReference type="GO" id="GO:0004553">
    <property type="term" value="F:hydrolase activity, hydrolyzing O-glycosyl compounds"/>
    <property type="evidence" value="ECO:0007669"/>
    <property type="project" value="InterPro"/>
</dbReference>
<proteinExistence type="inferred from homology"/>
<dbReference type="CDD" id="cd02856">
    <property type="entry name" value="E_set_GDE_Isoamylase_N"/>
    <property type="match status" value="1"/>
</dbReference>
<name>A0A060C9H1_9RHOB</name>
<evidence type="ECO:0000313" key="3">
    <source>
        <dbReference type="EMBL" id="AIA89685.1"/>
    </source>
</evidence>
<dbReference type="SUPFAM" id="SSF81296">
    <property type="entry name" value="E set domains"/>
    <property type="match status" value="1"/>
</dbReference>
<protein>
    <submittedName>
        <fullName evidence="3">CBM_48</fullName>
    </submittedName>
</protein>
<dbReference type="PANTHER" id="PTHR43002">
    <property type="entry name" value="GLYCOGEN DEBRANCHING ENZYME"/>
    <property type="match status" value="1"/>
</dbReference>
<dbReference type="Gene3D" id="2.60.40.10">
    <property type="entry name" value="Immunoglobulins"/>
    <property type="match status" value="1"/>
</dbReference>
<dbReference type="InterPro" id="IPR004193">
    <property type="entry name" value="Glyco_hydro_13_N"/>
</dbReference>
<organism evidence="3">
    <name type="scientific">uncultured Rhodobacter sp</name>
    <dbReference type="NCBI Taxonomy" id="204728"/>
    <lineage>
        <taxon>Bacteria</taxon>
        <taxon>Pseudomonadati</taxon>
        <taxon>Pseudomonadota</taxon>
        <taxon>Alphaproteobacteria</taxon>
        <taxon>Rhodobacterales</taxon>
        <taxon>Rhodobacter group</taxon>
        <taxon>Rhodobacter</taxon>
        <taxon>environmental samples</taxon>
    </lineage>
</organism>
<accession>A0A060C9H1</accession>
<dbReference type="InterPro" id="IPR044505">
    <property type="entry name" value="GlgX_Isoamylase_N_E_set"/>
</dbReference>
<dbReference type="GO" id="GO:0005975">
    <property type="term" value="P:carbohydrate metabolic process"/>
    <property type="evidence" value="ECO:0007669"/>
    <property type="project" value="InterPro"/>
</dbReference>
<dbReference type="EMBL" id="KF122389">
    <property type="protein sequence ID" value="AIA89685.1"/>
    <property type="molecule type" value="Genomic_DNA"/>
</dbReference>
<dbReference type="InterPro" id="IPR013783">
    <property type="entry name" value="Ig-like_fold"/>
</dbReference>
<comment type="similarity">
    <text evidence="1">Belongs to the glycosyl hydrolase 13 family.</text>
</comment>
<sequence length="124" mass="13482">MRVSAGRPEPLGATPCADGVNFALFSAHAERVDLCLFQGGQEIRLTLPERTGDIWHGFVEGIGEGAEYGYRVHGPWAPDLGHRFNPAKLLLDPYARELTRPLRWDASMQGGAGAMRPTGATVPR</sequence>
<evidence type="ECO:0000259" key="2">
    <source>
        <dbReference type="Pfam" id="PF02922"/>
    </source>
</evidence>
<dbReference type="InterPro" id="IPR014756">
    <property type="entry name" value="Ig_E-set"/>
</dbReference>